<keyword evidence="10" id="KW-0325">Glycoprotein</keyword>
<keyword evidence="8 12" id="KW-0472">Membrane</keyword>
<dbReference type="InterPro" id="IPR000152">
    <property type="entry name" value="EGF-type_Asp/Asn_hydroxyl_site"/>
</dbReference>
<keyword evidence="2" id="KW-1003">Cell membrane</keyword>
<evidence type="ECO:0000256" key="1">
    <source>
        <dbReference type="ARBA" id="ARBA00004651"/>
    </source>
</evidence>
<dbReference type="InterPro" id="IPR009030">
    <property type="entry name" value="Growth_fac_rcpt_cys_sf"/>
</dbReference>
<keyword evidence="7 12" id="KW-1133">Transmembrane helix</keyword>
<reference evidence="16" key="3">
    <citation type="submission" date="2025-08" db="UniProtKB">
        <authorList>
            <consortium name="Ensembl"/>
        </authorList>
    </citation>
    <scope>IDENTIFICATION</scope>
</reference>
<dbReference type="SUPFAM" id="SSF57184">
    <property type="entry name" value="Growth factor receptor domain"/>
    <property type="match status" value="1"/>
</dbReference>
<evidence type="ECO:0000256" key="8">
    <source>
        <dbReference type="ARBA" id="ARBA00023136"/>
    </source>
</evidence>
<evidence type="ECO:0000256" key="3">
    <source>
        <dbReference type="ARBA" id="ARBA00022536"/>
    </source>
</evidence>
<dbReference type="GO" id="GO:0005509">
    <property type="term" value="F:calcium ion binding"/>
    <property type="evidence" value="ECO:0007669"/>
    <property type="project" value="InterPro"/>
</dbReference>
<organism evidence="16 17">
    <name type="scientific">Esox lucius</name>
    <name type="common">Northern pike</name>
    <dbReference type="NCBI Taxonomy" id="8010"/>
    <lineage>
        <taxon>Eukaryota</taxon>
        <taxon>Metazoa</taxon>
        <taxon>Chordata</taxon>
        <taxon>Craniata</taxon>
        <taxon>Vertebrata</taxon>
        <taxon>Euteleostomi</taxon>
        <taxon>Actinopterygii</taxon>
        <taxon>Neopterygii</taxon>
        <taxon>Teleostei</taxon>
        <taxon>Protacanthopterygii</taxon>
        <taxon>Esociformes</taxon>
        <taxon>Esocidae</taxon>
        <taxon>Esox</taxon>
    </lineage>
</organism>
<dbReference type="PANTHER" id="PTHR24050:SF28">
    <property type="entry name" value="UROMODULIN-LIKE"/>
    <property type="match status" value="1"/>
</dbReference>
<dbReference type="InterPro" id="IPR049883">
    <property type="entry name" value="NOTCH1_EGF-like"/>
</dbReference>
<dbReference type="InterPro" id="IPR000742">
    <property type="entry name" value="EGF"/>
</dbReference>
<evidence type="ECO:0000256" key="4">
    <source>
        <dbReference type="ARBA" id="ARBA00022692"/>
    </source>
</evidence>
<feature type="domain" description="EGF-like" evidence="14">
    <location>
        <begin position="171"/>
        <end position="214"/>
    </location>
</feature>
<dbReference type="PROSITE" id="PS00010">
    <property type="entry name" value="ASX_HYDROXYL"/>
    <property type="match status" value="4"/>
</dbReference>
<dbReference type="SMART" id="SM00179">
    <property type="entry name" value="EGF_CA"/>
    <property type="match status" value="4"/>
</dbReference>
<dbReference type="PANTHER" id="PTHR24050">
    <property type="entry name" value="PA14 DOMAIN-CONTAINING PROTEIN"/>
    <property type="match status" value="1"/>
</dbReference>
<evidence type="ECO:0000256" key="11">
    <source>
        <dbReference type="PROSITE-ProRule" id="PRU00076"/>
    </source>
</evidence>
<keyword evidence="6" id="KW-0677">Repeat</keyword>
<dbReference type="PROSITE" id="PS50026">
    <property type="entry name" value="EGF_3"/>
    <property type="match status" value="2"/>
</dbReference>
<feature type="domain" description="EGF-like" evidence="14">
    <location>
        <begin position="130"/>
        <end position="170"/>
    </location>
</feature>
<dbReference type="CDD" id="cd00054">
    <property type="entry name" value="EGF_CA"/>
    <property type="match status" value="3"/>
</dbReference>
<name>A0A6Q2Z3A3_ESOLU</name>
<proteinExistence type="predicted"/>
<dbReference type="InterPro" id="IPR001881">
    <property type="entry name" value="EGF-like_Ca-bd_dom"/>
</dbReference>
<dbReference type="Gene3D" id="2.10.25.10">
    <property type="entry name" value="Laminin"/>
    <property type="match status" value="4"/>
</dbReference>
<dbReference type="Bgee" id="ENSELUG00000024850">
    <property type="expression patterns" value="Expressed in head kidney and 14 other cell types or tissues"/>
</dbReference>
<dbReference type="InterPro" id="IPR046338">
    <property type="entry name" value="GAIN_dom_sf"/>
</dbReference>
<dbReference type="SMART" id="SM00303">
    <property type="entry name" value="GPS"/>
    <property type="match status" value="1"/>
</dbReference>
<reference evidence="16" key="2">
    <citation type="submission" date="2020-02" db="EMBL/GenBank/DDBJ databases">
        <title>Esox lucius (northern pike) genome, fEsoLuc1, primary haplotype.</title>
        <authorList>
            <person name="Myers G."/>
            <person name="Karagic N."/>
            <person name="Meyer A."/>
            <person name="Pippel M."/>
            <person name="Reichard M."/>
            <person name="Winkler S."/>
            <person name="Tracey A."/>
            <person name="Sims Y."/>
            <person name="Howe K."/>
            <person name="Rhie A."/>
            <person name="Formenti G."/>
            <person name="Durbin R."/>
            <person name="Fedrigo O."/>
            <person name="Jarvis E.D."/>
        </authorList>
    </citation>
    <scope>NUCLEOTIDE SEQUENCE [LARGE SCALE GENOMIC DNA]</scope>
</reference>
<dbReference type="InterPro" id="IPR057244">
    <property type="entry name" value="GAIN_B"/>
</dbReference>
<dbReference type="FunFam" id="2.10.25.10:FF:000002">
    <property type="entry name" value="Latent-transforming growth factor beta-binding protein 3"/>
    <property type="match status" value="1"/>
</dbReference>
<comment type="subcellular location">
    <subcellularLocation>
        <location evidence="1">Cell membrane</location>
        <topology evidence="1">Multi-pass membrane protein</topology>
    </subcellularLocation>
</comment>
<dbReference type="Proteomes" id="UP000265140">
    <property type="component" value="Chromosome 4"/>
</dbReference>
<dbReference type="PROSITE" id="PS01186">
    <property type="entry name" value="EGF_2"/>
    <property type="match status" value="1"/>
</dbReference>
<reference evidence="17" key="1">
    <citation type="journal article" date="2014" name="PLoS ONE">
        <title>The genome and linkage map of the northern pike (Esox lucius): conserved synteny revealed between the salmonid sister group and the Neoteleostei.</title>
        <authorList>
            <person name="Rondeau E.B."/>
            <person name="Minkley D.R."/>
            <person name="Leong J.S."/>
            <person name="Messmer A.M."/>
            <person name="Jantzen J.R."/>
            <person name="von Schalburg K.R."/>
            <person name="Lemon C."/>
            <person name="Bird N.H."/>
            <person name="Koop B.F."/>
        </authorList>
    </citation>
    <scope>NUCLEOTIDE SEQUENCE</scope>
</reference>
<keyword evidence="3 11" id="KW-0245">EGF-like domain</keyword>
<feature type="domain" description="GAIN-B" evidence="15">
    <location>
        <begin position="322"/>
        <end position="470"/>
    </location>
</feature>
<evidence type="ECO:0000256" key="7">
    <source>
        <dbReference type="ARBA" id="ARBA00022989"/>
    </source>
</evidence>
<evidence type="ECO:0000313" key="16">
    <source>
        <dbReference type="Ensembl" id="ENSELUP00000072212.2"/>
    </source>
</evidence>
<dbReference type="PROSITE" id="PS50221">
    <property type="entry name" value="GAIN_B"/>
    <property type="match status" value="1"/>
</dbReference>
<evidence type="ECO:0000256" key="6">
    <source>
        <dbReference type="ARBA" id="ARBA00022737"/>
    </source>
</evidence>
<evidence type="ECO:0000256" key="9">
    <source>
        <dbReference type="ARBA" id="ARBA00023157"/>
    </source>
</evidence>
<dbReference type="Pfam" id="PF01825">
    <property type="entry name" value="GPS"/>
    <property type="match status" value="1"/>
</dbReference>
<keyword evidence="4 12" id="KW-0812">Transmembrane</keyword>
<protein>
    <submittedName>
        <fullName evidence="16">Uncharacterized protein</fullName>
    </submittedName>
</protein>
<dbReference type="SUPFAM" id="SSF57196">
    <property type="entry name" value="EGF/Laminin"/>
    <property type="match status" value="1"/>
</dbReference>
<dbReference type="InterPro" id="IPR018097">
    <property type="entry name" value="EGF_Ca-bd_CS"/>
</dbReference>
<dbReference type="GO" id="GO:0005886">
    <property type="term" value="C:plasma membrane"/>
    <property type="evidence" value="ECO:0007669"/>
    <property type="project" value="UniProtKB-SubCell"/>
</dbReference>
<dbReference type="SMART" id="SM00181">
    <property type="entry name" value="EGF"/>
    <property type="match status" value="4"/>
</dbReference>
<dbReference type="InterPro" id="IPR000203">
    <property type="entry name" value="GPS"/>
</dbReference>
<dbReference type="Gene3D" id="2.60.220.50">
    <property type="match status" value="1"/>
</dbReference>
<feature type="signal peptide" evidence="13">
    <location>
        <begin position="1"/>
        <end position="32"/>
    </location>
</feature>
<dbReference type="FunFam" id="2.10.25.10:FF:000005">
    <property type="entry name" value="Fibrillin 2"/>
    <property type="match status" value="1"/>
</dbReference>
<dbReference type="PROSITE" id="PS01187">
    <property type="entry name" value="EGF_CA"/>
    <property type="match status" value="2"/>
</dbReference>
<evidence type="ECO:0000256" key="10">
    <source>
        <dbReference type="ARBA" id="ARBA00023180"/>
    </source>
</evidence>
<feature type="chain" id="PRO_5044275642" evidence="13">
    <location>
        <begin position="33"/>
        <end position="520"/>
    </location>
</feature>
<accession>A0A6Q2Z3A3</accession>
<dbReference type="OMA" id="TNYTEAN"/>
<feature type="transmembrane region" description="Helical" evidence="12">
    <location>
        <begin position="477"/>
        <end position="498"/>
    </location>
</feature>
<dbReference type="Pfam" id="PF07645">
    <property type="entry name" value="EGF_CA"/>
    <property type="match status" value="4"/>
</dbReference>
<evidence type="ECO:0000256" key="12">
    <source>
        <dbReference type="SAM" id="Phobius"/>
    </source>
</evidence>
<dbReference type="Ensembl" id="ENSELUT00000082119.2">
    <property type="protein sequence ID" value="ENSELUP00000072212.2"/>
    <property type="gene ID" value="ENSELUG00000024850.2"/>
</dbReference>
<evidence type="ECO:0000259" key="15">
    <source>
        <dbReference type="PROSITE" id="PS50221"/>
    </source>
</evidence>
<evidence type="ECO:0000256" key="2">
    <source>
        <dbReference type="ARBA" id="ARBA00022475"/>
    </source>
</evidence>
<reference evidence="16" key="4">
    <citation type="submission" date="2025-09" db="UniProtKB">
        <authorList>
            <consortium name="Ensembl"/>
        </authorList>
    </citation>
    <scope>IDENTIFICATION</scope>
</reference>
<evidence type="ECO:0000256" key="5">
    <source>
        <dbReference type="ARBA" id="ARBA00022729"/>
    </source>
</evidence>
<dbReference type="InterPro" id="IPR052235">
    <property type="entry name" value="Nephronectin_domain"/>
</dbReference>
<keyword evidence="9" id="KW-1015">Disulfide bond</keyword>
<evidence type="ECO:0000259" key="14">
    <source>
        <dbReference type="PROSITE" id="PS50026"/>
    </source>
</evidence>
<evidence type="ECO:0000256" key="13">
    <source>
        <dbReference type="SAM" id="SignalP"/>
    </source>
</evidence>
<comment type="caution">
    <text evidence="11">Lacks conserved residue(s) required for the propagation of feature annotation.</text>
</comment>
<keyword evidence="17" id="KW-1185">Reference proteome</keyword>
<dbReference type="InParanoid" id="A0A6Q2Z3A3"/>
<dbReference type="GeneTree" id="ENSGT00940000165798"/>
<evidence type="ECO:0000313" key="17">
    <source>
        <dbReference type="Proteomes" id="UP000265140"/>
    </source>
</evidence>
<sequence>MFWTTVTHLSKSMGVFLFLLILAFLKSHSAEGTGCLNGLTSSPASTCVDNRTCVDVACGQHETCVNESGTFKCKCSVGFTYKSSKMDKCEDINECNPGVCPKGKCVNTLGSYYCQCDPGMRYDANGSCVDVDECTAHPQICGEDSTCLNTNGSYSCHCLPGFKSNIGLCFDINECVEEKRYCGNEGLCHNLIGSYWCQCSPGSTNYGQNGTKCVELSCDPQEARPGKTLPGLGNLMSLVRKNCLSLRNSSMSGPSGPPLGGDVLLKELINATDLVQLNHQNNSGPHGGSDVTSFLEAVENFIRLIAPQLTEKTARIETNYTEANILVNRNKTQPTGPVSLTSENAQLDTTWETAVGDQNNYPGFAFVSLVSFKNVHILNGNSSQTQQLISNAVIVSTGNPNSTNLNQPINLTFHHLEFADKDPDCVYWSEENGAWSRQGCNLVITNATHTLCSCNHLSTFSLLKGLQQEKGGQLSRVMWAGILVALACVVLSLTLTLLCRFASRRRHRGRNHLDVKFFRK</sequence>
<keyword evidence="5 13" id="KW-0732">Signal</keyword>
<dbReference type="AlphaFoldDB" id="A0A6Q2Z3A3"/>